<organism evidence="1 2">
    <name type="scientific">Bonamia ostreae</name>
    <dbReference type="NCBI Taxonomy" id="126728"/>
    <lineage>
        <taxon>Eukaryota</taxon>
        <taxon>Sar</taxon>
        <taxon>Rhizaria</taxon>
        <taxon>Endomyxa</taxon>
        <taxon>Ascetosporea</taxon>
        <taxon>Haplosporida</taxon>
        <taxon>Bonamia</taxon>
    </lineage>
</organism>
<dbReference type="Proteomes" id="UP001439008">
    <property type="component" value="Unassembled WGS sequence"/>
</dbReference>
<sequence length="146" mass="17581">MYYSEYAQWIPGLLMLFILQMSFQSLKLMLKDVRKSMLFFLVNCDFDIEKRIQMVNRMAFCRPSHLVRASHDKGILYEKCYSNLENRIVEFLLILKRKTNTRRVHGFITQVDNLLGKLRRRKSHEPSKLTKKCLKNIKAYVYFDFD</sequence>
<comment type="caution">
    <text evidence="1">The sequence shown here is derived from an EMBL/GenBank/DDBJ whole genome shotgun (WGS) entry which is preliminary data.</text>
</comment>
<name>A0ABV2AVE8_9EUKA</name>
<dbReference type="EMBL" id="JBDODL010007218">
    <property type="protein sequence ID" value="MES1923619.1"/>
    <property type="molecule type" value="Genomic_DNA"/>
</dbReference>
<evidence type="ECO:0000313" key="1">
    <source>
        <dbReference type="EMBL" id="MES1923619.1"/>
    </source>
</evidence>
<protein>
    <submittedName>
        <fullName evidence="1">Uncharacterized protein</fullName>
    </submittedName>
</protein>
<gene>
    <name evidence="1" type="ORF">MHBO_005224</name>
</gene>
<evidence type="ECO:0000313" key="2">
    <source>
        <dbReference type="Proteomes" id="UP001439008"/>
    </source>
</evidence>
<reference evidence="1 2" key="1">
    <citation type="journal article" date="2024" name="BMC Biol.">
        <title>Comparative genomics of Ascetosporea gives new insight into the evolutionary basis for animal parasitism in Rhizaria.</title>
        <authorList>
            <person name="Hiltunen Thoren M."/>
            <person name="Onut-Brannstrom I."/>
            <person name="Alfjorden A."/>
            <person name="Peckova H."/>
            <person name="Swords F."/>
            <person name="Hooper C."/>
            <person name="Holzer A.S."/>
            <person name="Bass D."/>
            <person name="Burki F."/>
        </authorList>
    </citation>
    <scope>NUCLEOTIDE SEQUENCE [LARGE SCALE GENOMIC DNA]</scope>
    <source>
        <strain evidence="1">20-A016</strain>
    </source>
</reference>
<accession>A0ABV2AVE8</accession>
<keyword evidence="2" id="KW-1185">Reference proteome</keyword>
<proteinExistence type="predicted"/>